<dbReference type="Gene3D" id="1.10.1220.10">
    <property type="entry name" value="Met repressor-like"/>
    <property type="match status" value="1"/>
</dbReference>
<dbReference type="AlphaFoldDB" id="W4LDJ9"/>
<name>W4LDJ9_9BACT</name>
<evidence type="ECO:0008006" key="3">
    <source>
        <dbReference type="Google" id="ProtNLM"/>
    </source>
</evidence>
<gene>
    <name evidence="1" type="ORF">ETSY2_46935</name>
</gene>
<keyword evidence="2" id="KW-1185">Reference proteome</keyword>
<dbReference type="GO" id="GO:0006355">
    <property type="term" value="P:regulation of DNA-templated transcription"/>
    <property type="evidence" value="ECO:0007669"/>
    <property type="project" value="InterPro"/>
</dbReference>
<protein>
    <recommendedName>
        <fullName evidence="3">Toxin-antitoxin system HicB family antitoxin</fullName>
    </recommendedName>
</protein>
<evidence type="ECO:0000313" key="1">
    <source>
        <dbReference type="EMBL" id="ETW96168.1"/>
    </source>
</evidence>
<dbReference type="InterPro" id="IPR013321">
    <property type="entry name" value="Arc_rbn_hlx_hlx"/>
</dbReference>
<sequence length="88" mass="9841">MGAISVRLPDDLKDKAMKLAKKKNISFNSLVNHWLQAAVMQDETLEWMNKQLGGKKPTDLIADFGDFLARSEPGDEPALEDIEQALNE</sequence>
<dbReference type="HOGENOM" id="CLU_2502994_0_0_7"/>
<dbReference type="SUPFAM" id="SSF47598">
    <property type="entry name" value="Ribbon-helix-helix"/>
    <property type="match status" value="1"/>
</dbReference>
<organism evidence="1 2">
    <name type="scientific">Candidatus Entotheonella gemina</name>
    <dbReference type="NCBI Taxonomy" id="1429439"/>
    <lineage>
        <taxon>Bacteria</taxon>
        <taxon>Pseudomonadati</taxon>
        <taxon>Nitrospinota/Tectimicrobiota group</taxon>
        <taxon>Candidatus Tectimicrobiota</taxon>
        <taxon>Candidatus Entotheonellia</taxon>
        <taxon>Candidatus Entotheonellales</taxon>
        <taxon>Candidatus Entotheonellaceae</taxon>
        <taxon>Candidatus Entotheonella</taxon>
    </lineage>
</organism>
<reference evidence="1 2" key="1">
    <citation type="journal article" date="2014" name="Nature">
        <title>An environmental bacterial taxon with a large and distinct metabolic repertoire.</title>
        <authorList>
            <person name="Wilson M.C."/>
            <person name="Mori T."/>
            <person name="Ruckert C."/>
            <person name="Uria A.R."/>
            <person name="Helf M.J."/>
            <person name="Takada K."/>
            <person name="Gernert C."/>
            <person name="Steffens U.A."/>
            <person name="Heycke N."/>
            <person name="Schmitt S."/>
            <person name="Rinke C."/>
            <person name="Helfrich E.J."/>
            <person name="Brachmann A.O."/>
            <person name="Gurgui C."/>
            <person name="Wakimoto T."/>
            <person name="Kracht M."/>
            <person name="Crusemann M."/>
            <person name="Hentschel U."/>
            <person name="Abe I."/>
            <person name="Matsunaga S."/>
            <person name="Kalinowski J."/>
            <person name="Takeyama H."/>
            <person name="Piel J."/>
        </authorList>
    </citation>
    <scope>NUCLEOTIDE SEQUENCE [LARGE SCALE GENOMIC DNA]</scope>
    <source>
        <strain evidence="2">TSY2</strain>
    </source>
</reference>
<dbReference type="InterPro" id="IPR010985">
    <property type="entry name" value="Ribbon_hlx_hlx"/>
</dbReference>
<dbReference type="Proteomes" id="UP000019140">
    <property type="component" value="Unassembled WGS sequence"/>
</dbReference>
<comment type="caution">
    <text evidence="1">The sequence shown here is derived from an EMBL/GenBank/DDBJ whole genome shotgun (WGS) entry which is preliminary data.</text>
</comment>
<accession>W4LDJ9</accession>
<proteinExistence type="predicted"/>
<evidence type="ECO:0000313" key="2">
    <source>
        <dbReference type="Proteomes" id="UP000019140"/>
    </source>
</evidence>
<dbReference type="EMBL" id="AZHX01002222">
    <property type="protein sequence ID" value="ETW96168.1"/>
    <property type="molecule type" value="Genomic_DNA"/>
</dbReference>